<feature type="compositionally biased region" description="Polar residues" evidence="1">
    <location>
        <begin position="557"/>
        <end position="566"/>
    </location>
</feature>
<feature type="compositionally biased region" description="Low complexity" evidence="1">
    <location>
        <begin position="869"/>
        <end position="896"/>
    </location>
</feature>
<feature type="region of interest" description="Disordered" evidence="1">
    <location>
        <begin position="709"/>
        <end position="764"/>
    </location>
</feature>
<evidence type="ECO:0000313" key="2">
    <source>
        <dbReference type="EMBL" id="KAF9792112.1"/>
    </source>
</evidence>
<accession>A0A9P6HQP7</accession>
<feature type="compositionally biased region" description="Polar residues" evidence="1">
    <location>
        <begin position="709"/>
        <end position="722"/>
    </location>
</feature>
<dbReference type="GO" id="GO:0000935">
    <property type="term" value="C:division septum"/>
    <property type="evidence" value="ECO:0007669"/>
    <property type="project" value="TreeGrafter"/>
</dbReference>
<feature type="region of interest" description="Disordered" evidence="1">
    <location>
        <begin position="595"/>
        <end position="619"/>
    </location>
</feature>
<evidence type="ECO:0000256" key="1">
    <source>
        <dbReference type="SAM" id="MobiDB-lite"/>
    </source>
</evidence>
<dbReference type="InterPro" id="IPR053060">
    <property type="entry name" value="Cytokinesis_Signaling_Reg"/>
</dbReference>
<dbReference type="AlphaFoldDB" id="A0A9P6HQP7"/>
<sequence length="969" mass="105257">MSQATLTLRPPPNVDFVQGYPGIPPGADRPQAAVKGAIEVRAGQQGVKAKWVRIELRKVEVLPGGGQVGTFFDYVGQSPINLWTGPDGEYGILRPQDFPFYIRIPESLPPTIALEKGAGIKYELIAMICIKGKKGFFRRDKSTVVSTASQIIIDKHELHSTWPIYSQPETRNIIQDGVTLIVQRGQTCYGPGDRITVNATIKADSLNTILLRGFEFTLRESTVFRTGPGAGGKRGAPQVKLVNIAEQKVPVNATLYGGTQHRTELSCIVPSYHTSATINAARHIDITYALSVKALMGTGLPIAIDLPVVVSNWPKTVSLEAARRIGPVPNLSLISGQQPQPPALVATPYVRRPSEERQDKTPQFNTAPTQPANGGHKADEFGYGVGSATPNTVSGGTLPTNTTPSRYVDPRIVGPSNVRPDSSGGRRPGSSGTRPGSSGGRNRLLVANMGDDIPEESPVNPHPVSPPKQPSPPLFSPQHQRWLTAEEEKKRLYESAVARVEQVQGIQSIPPPEPSPPLHQPVGHVDAGPILVGPNAKPPPWTTAEQEKQRLYDQAQAAVSRTQGISYSPPPESTSQSVSVGAALYSDAMLSLRREPQDTQLQSSPDRITAIPQYPPQTEKEMMKRYYDARAAASRNQGQDYVQAEPISYDALYPSNHPNVGTTSQSSNLQQPPSFSGRPDDPPAFTPESQHPILSEKERLRRHYEAQDTAANTVASPLTSMPTPVYMPSPQPFQIMSPYPQQNPTTLPQGNSPPPPMDNPPAPLNALAEKEMLRKKFEAEDTTRQAQNQTTRMPPFTPTRSGSALPPLPRSPSIQANSPGRPLTASEEKAQLSARYANNPPASPPHTGRPLTAAEEKAQLKAQYEARDQVTTPPVHPQQVQTPASAFSNVNPNNTLPTPPPLRPRPPVDYINQTKEEDNRTHSQYLVLQHVGSMGSLREQANSHPSRQLSSKESTRNINGNGNAYGYEP</sequence>
<comment type="caution">
    <text evidence="2">The sequence shown here is derived from an EMBL/GenBank/DDBJ whole genome shotgun (WGS) entry which is preliminary data.</text>
</comment>
<feature type="compositionally biased region" description="Polar residues" evidence="1">
    <location>
        <begin position="656"/>
        <end position="674"/>
    </location>
</feature>
<feature type="region of interest" description="Disordered" evidence="1">
    <location>
        <begin position="353"/>
        <end position="477"/>
    </location>
</feature>
<dbReference type="EMBL" id="WIUZ02000001">
    <property type="protein sequence ID" value="KAF9792112.1"/>
    <property type="molecule type" value="Genomic_DNA"/>
</dbReference>
<proteinExistence type="predicted"/>
<feature type="compositionally biased region" description="Polar residues" evidence="1">
    <location>
        <begin position="361"/>
        <end position="372"/>
    </location>
</feature>
<dbReference type="PANTHER" id="PTHR36419">
    <property type="entry name" value="ARRESTIN FAMILY PROTEIN 1"/>
    <property type="match status" value="1"/>
</dbReference>
<feature type="compositionally biased region" description="Pro residues" evidence="1">
    <location>
        <begin position="460"/>
        <end position="475"/>
    </location>
</feature>
<dbReference type="PANTHER" id="PTHR36419:SF1">
    <property type="entry name" value="RHO1 GEF LOCALIZING PROTEIN 1"/>
    <property type="match status" value="1"/>
</dbReference>
<name>A0A9P6HQP7_9AGAM</name>
<feature type="compositionally biased region" description="Polar residues" evidence="1">
    <location>
        <begin position="388"/>
        <end position="405"/>
    </location>
</feature>
<feature type="region of interest" description="Disordered" evidence="1">
    <location>
        <begin position="555"/>
        <end position="579"/>
    </location>
</feature>
<evidence type="ECO:0000313" key="3">
    <source>
        <dbReference type="Proteomes" id="UP000736335"/>
    </source>
</evidence>
<protein>
    <recommendedName>
        <fullName evidence="4">Arrestin C-terminal-like domain-containing protein</fullName>
    </recommendedName>
</protein>
<keyword evidence="3" id="KW-1185">Reference proteome</keyword>
<organism evidence="2 3">
    <name type="scientific">Thelephora terrestris</name>
    <dbReference type="NCBI Taxonomy" id="56493"/>
    <lineage>
        <taxon>Eukaryota</taxon>
        <taxon>Fungi</taxon>
        <taxon>Dikarya</taxon>
        <taxon>Basidiomycota</taxon>
        <taxon>Agaricomycotina</taxon>
        <taxon>Agaricomycetes</taxon>
        <taxon>Thelephorales</taxon>
        <taxon>Thelephoraceae</taxon>
        <taxon>Thelephora</taxon>
    </lineage>
</organism>
<evidence type="ECO:0008006" key="4">
    <source>
        <dbReference type="Google" id="ProtNLM"/>
    </source>
</evidence>
<dbReference type="InterPro" id="IPR014752">
    <property type="entry name" value="Arrestin-like_C"/>
</dbReference>
<feature type="region of interest" description="Disordered" evidence="1">
    <location>
        <begin position="857"/>
        <end position="905"/>
    </location>
</feature>
<feature type="region of interest" description="Disordered" evidence="1">
    <location>
        <begin position="652"/>
        <end position="692"/>
    </location>
</feature>
<dbReference type="GO" id="GO:0000917">
    <property type="term" value="P:division septum assembly"/>
    <property type="evidence" value="ECO:0007669"/>
    <property type="project" value="TreeGrafter"/>
</dbReference>
<feature type="region of interest" description="Disordered" evidence="1">
    <location>
        <begin position="778"/>
        <end position="828"/>
    </location>
</feature>
<feature type="compositionally biased region" description="Low complexity" evidence="1">
    <location>
        <begin position="419"/>
        <end position="443"/>
    </location>
</feature>
<reference evidence="2" key="1">
    <citation type="journal article" date="2020" name="Nat. Commun.">
        <title>Large-scale genome sequencing of mycorrhizal fungi provides insights into the early evolution of symbiotic traits.</title>
        <authorList>
            <person name="Miyauchi S."/>
            <person name="Kiss E."/>
            <person name="Kuo A."/>
            <person name="Drula E."/>
            <person name="Kohler A."/>
            <person name="Sanchez-Garcia M."/>
            <person name="Morin E."/>
            <person name="Andreopoulos B."/>
            <person name="Barry K.W."/>
            <person name="Bonito G."/>
            <person name="Buee M."/>
            <person name="Carver A."/>
            <person name="Chen C."/>
            <person name="Cichocki N."/>
            <person name="Clum A."/>
            <person name="Culley D."/>
            <person name="Crous P.W."/>
            <person name="Fauchery L."/>
            <person name="Girlanda M."/>
            <person name="Hayes R.D."/>
            <person name="Keri Z."/>
            <person name="LaButti K."/>
            <person name="Lipzen A."/>
            <person name="Lombard V."/>
            <person name="Magnuson J."/>
            <person name="Maillard F."/>
            <person name="Murat C."/>
            <person name="Nolan M."/>
            <person name="Ohm R.A."/>
            <person name="Pangilinan J."/>
            <person name="Pereira M.F."/>
            <person name="Perotto S."/>
            <person name="Peter M."/>
            <person name="Pfister S."/>
            <person name="Riley R."/>
            <person name="Sitrit Y."/>
            <person name="Stielow J.B."/>
            <person name="Szollosi G."/>
            <person name="Zifcakova L."/>
            <person name="Stursova M."/>
            <person name="Spatafora J.W."/>
            <person name="Tedersoo L."/>
            <person name="Vaario L.M."/>
            <person name="Yamada A."/>
            <person name="Yan M."/>
            <person name="Wang P."/>
            <person name="Xu J."/>
            <person name="Bruns T."/>
            <person name="Baldrian P."/>
            <person name="Vilgalys R."/>
            <person name="Dunand C."/>
            <person name="Henrissat B."/>
            <person name="Grigoriev I.V."/>
            <person name="Hibbett D."/>
            <person name="Nagy L.G."/>
            <person name="Martin F.M."/>
        </authorList>
    </citation>
    <scope>NUCLEOTIDE SEQUENCE</scope>
    <source>
        <strain evidence="2">UH-Tt-Lm1</strain>
    </source>
</reference>
<feature type="compositionally biased region" description="Basic and acidic residues" evidence="1">
    <location>
        <begin position="857"/>
        <end position="868"/>
    </location>
</feature>
<dbReference type="Gene3D" id="2.60.40.640">
    <property type="match status" value="1"/>
</dbReference>
<dbReference type="OrthoDB" id="4001642at2759"/>
<reference evidence="2" key="2">
    <citation type="submission" date="2020-11" db="EMBL/GenBank/DDBJ databases">
        <authorList>
            <consortium name="DOE Joint Genome Institute"/>
            <person name="Kuo A."/>
            <person name="Miyauchi S."/>
            <person name="Kiss E."/>
            <person name="Drula E."/>
            <person name="Kohler A."/>
            <person name="Sanchez-Garcia M."/>
            <person name="Andreopoulos B."/>
            <person name="Barry K.W."/>
            <person name="Bonito G."/>
            <person name="Buee M."/>
            <person name="Carver A."/>
            <person name="Chen C."/>
            <person name="Cichocki N."/>
            <person name="Clum A."/>
            <person name="Culley D."/>
            <person name="Crous P.W."/>
            <person name="Fauchery L."/>
            <person name="Girlanda M."/>
            <person name="Hayes R."/>
            <person name="Keri Z."/>
            <person name="Labutti K."/>
            <person name="Lipzen A."/>
            <person name="Lombard V."/>
            <person name="Magnuson J."/>
            <person name="Maillard F."/>
            <person name="Morin E."/>
            <person name="Murat C."/>
            <person name="Nolan M."/>
            <person name="Ohm R."/>
            <person name="Pangilinan J."/>
            <person name="Pereira M."/>
            <person name="Perotto S."/>
            <person name="Peter M."/>
            <person name="Riley R."/>
            <person name="Sitrit Y."/>
            <person name="Stielow B."/>
            <person name="Szollosi G."/>
            <person name="Zifcakova L."/>
            <person name="Stursova M."/>
            <person name="Spatafora J.W."/>
            <person name="Tedersoo L."/>
            <person name="Vaario L.-M."/>
            <person name="Yamada A."/>
            <person name="Yan M."/>
            <person name="Wang P."/>
            <person name="Xu J."/>
            <person name="Bruns T."/>
            <person name="Baldrian P."/>
            <person name="Vilgalys R."/>
            <person name="Henrissat B."/>
            <person name="Grigoriev I.V."/>
            <person name="Hibbett D."/>
            <person name="Nagy L.G."/>
            <person name="Martin F.M."/>
        </authorList>
    </citation>
    <scope>NUCLEOTIDE SEQUENCE</scope>
    <source>
        <strain evidence="2">UH-Tt-Lm1</strain>
    </source>
</reference>
<gene>
    <name evidence="2" type="ORF">BJ322DRAFT_13368</name>
</gene>
<feature type="compositionally biased region" description="Polar residues" evidence="1">
    <location>
        <begin position="939"/>
        <end position="962"/>
    </location>
</feature>
<feature type="compositionally biased region" description="Pro residues" evidence="1">
    <location>
        <begin position="751"/>
        <end position="763"/>
    </location>
</feature>
<feature type="region of interest" description="Disordered" evidence="1">
    <location>
        <begin position="933"/>
        <end position="969"/>
    </location>
</feature>
<feature type="compositionally biased region" description="Polar residues" evidence="1">
    <location>
        <begin position="784"/>
        <end position="802"/>
    </location>
</feature>
<dbReference type="Proteomes" id="UP000736335">
    <property type="component" value="Unassembled WGS sequence"/>
</dbReference>